<evidence type="ECO:0000256" key="2">
    <source>
        <dbReference type="SAM" id="Phobius"/>
    </source>
</evidence>
<feature type="region of interest" description="Disordered" evidence="1">
    <location>
        <begin position="289"/>
        <end position="462"/>
    </location>
</feature>
<feature type="compositionally biased region" description="Basic and acidic residues" evidence="1">
    <location>
        <begin position="422"/>
        <end position="443"/>
    </location>
</feature>
<protein>
    <submittedName>
        <fullName evidence="3">Uncharacterized protein</fullName>
    </submittedName>
</protein>
<dbReference type="InParanoid" id="A0A5J5EXS8"/>
<gene>
    <name evidence="3" type="ORF">FN846DRAFT_906890</name>
</gene>
<evidence type="ECO:0000256" key="1">
    <source>
        <dbReference type="SAM" id="MobiDB-lite"/>
    </source>
</evidence>
<proteinExistence type="predicted"/>
<feature type="region of interest" description="Disordered" evidence="1">
    <location>
        <begin position="168"/>
        <end position="277"/>
    </location>
</feature>
<feature type="transmembrane region" description="Helical" evidence="2">
    <location>
        <begin position="85"/>
        <end position="108"/>
    </location>
</feature>
<feature type="compositionally biased region" description="Low complexity" evidence="1">
    <location>
        <begin position="348"/>
        <end position="360"/>
    </location>
</feature>
<feature type="compositionally biased region" description="Low complexity" evidence="1">
    <location>
        <begin position="292"/>
        <end position="310"/>
    </location>
</feature>
<sequence>MNSLCVNILGQRPCNLTLLQALSTLAIIVMQDRSSGWPFLTFDRLKWKFNCPHESFHPIFTLLQTIAAGWIVIYHYEALGPWHDYWGLVLATLLGMNLEVLWWCSGSFWRLLDTNPRMKILVAMASLLLVVNVAVRWWMTRFVVFGSGFEDDLWLRGLEARQRRIRHAEEMEREREKEEKSRRRKEEEARLRKMQEVGIEELSSEELTDSDESPGANDPSKKDGGEGGDNGETGGRDGDGGYTGGDEGYGGAGGVGGTEVGGASTGGGSGGTKKAASVSWDPVVKLYSPDVSFNGSFNSGSGSFTASSENTQTDPLSTQSPASGEATGGERIVASGKGTVGRGTTALPPGSFGSGPIPFGRGTIATSTAWGAAPPTSTFGSGPIPFGPTAGQGFGASFTPMSGGLSEDLEAENAGLTGLPGHLKDGEIADPEKWAEGRERPVAGEDNTPATESAQGGLGTQE</sequence>
<feature type="compositionally biased region" description="Polar residues" evidence="1">
    <location>
        <begin position="364"/>
        <end position="380"/>
    </location>
</feature>
<keyword evidence="2" id="KW-0812">Transmembrane</keyword>
<dbReference type="Proteomes" id="UP000326924">
    <property type="component" value="Unassembled WGS sequence"/>
</dbReference>
<feature type="compositionally biased region" description="Gly residues" evidence="1">
    <location>
        <begin position="240"/>
        <end position="271"/>
    </location>
</feature>
<dbReference type="EMBL" id="VXIS01000086">
    <property type="protein sequence ID" value="KAA8906711.1"/>
    <property type="molecule type" value="Genomic_DNA"/>
</dbReference>
<dbReference type="AlphaFoldDB" id="A0A5J5EXS8"/>
<evidence type="ECO:0000313" key="3">
    <source>
        <dbReference type="EMBL" id="KAA8906711.1"/>
    </source>
</evidence>
<comment type="caution">
    <text evidence="3">The sequence shown here is derived from an EMBL/GenBank/DDBJ whole genome shotgun (WGS) entry which is preliminary data.</text>
</comment>
<feature type="compositionally biased region" description="Polar residues" evidence="1">
    <location>
        <begin position="311"/>
        <end position="322"/>
    </location>
</feature>
<evidence type="ECO:0000313" key="4">
    <source>
        <dbReference type="Proteomes" id="UP000326924"/>
    </source>
</evidence>
<organism evidence="3 4">
    <name type="scientific">Sphaerosporella brunnea</name>
    <dbReference type="NCBI Taxonomy" id="1250544"/>
    <lineage>
        <taxon>Eukaryota</taxon>
        <taxon>Fungi</taxon>
        <taxon>Dikarya</taxon>
        <taxon>Ascomycota</taxon>
        <taxon>Pezizomycotina</taxon>
        <taxon>Pezizomycetes</taxon>
        <taxon>Pezizales</taxon>
        <taxon>Pyronemataceae</taxon>
        <taxon>Sphaerosporella</taxon>
    </lineage>
</organism>
<keyword evidence="4" id="KW-1185">Reference proteome</keyword>
<feature type="compositionally biased region" description="Acidic residues" evidence="1">
    <location>
        <begin position="198"/>
        <end position="212"/>
    </location>
</feature>
<accession>A0A5J5EXS8</accession>
<feature type="transmembrane region" description="Helical" evidence="2">
    <location>
        <begin position="55"/>
        <end position="73"/>
    </location>
</feature>
<feature type="transmembrane region" description="Helical" evidence="2">
    <location>
        <begin position="120"/>
        <end position="139"/>
    </location>
</feature>
<keyword evidence="2" id="KW-0472">Membrane</keyword>
<reference evidence="3 4" key="1">
    <citation type="submission" date="2019-09" db="EMBL/GenBank/DDBJ databases">
        <title>Draft genome of the ectomycorrhizal ascomycete Sphaerosporella brunnea.</title>
        <authorList>
            <consortium name="DOE Joint Genome Institute"/>
            <person name="Benucci G.M."/>
            <person name="Marozzi G."/>
            <person name="Antonielli L."/>
            <person name="Sanchez S."/>
            <person name="Marco P."/>
            <person name="Wang X."/>
            <person name="Falini L.B."/>
            <person name="Barry K."/>
            <person name="Haridas S."/>
            <person name="Lipzen A."/>
            <person name="Labutti K."/>
            <person name="Grigoriev I.V."/>
            <person name="Murat C."/>
            <person name="Martin F."/>
            <person name="Albertini E."/>
            <person name="Donnini D."/>
            <person name="Bonito G."/>
        </authorList>
    </citation>
    <scope>NUCLEOTIDE SEQUENCE [LARGE SCALE GENOMIC DNA]</scope>
    <source>
        <strain evidence="3 4">Sb_GMNB300</strain>
    </source>
</reference>
<keyword evidence="2" id="KW-1133">Transmembrane helix</keyword>
<name>A0A5J5EXS8_9PEZI</name>
<feature type="compositionally biased region" description="Basic and acidic residues" evidence="1">
    <location>
        <begin position="168"/>
        <end position="195"/>
    </location>
</feature>